<evidence type="ECO:0000313" key="2">
    <source>
        <dbReference type="EMBL" id="VVE10332.1"/>
    </source>
</evidence>
<organism evidence="2 3">
    <name type="scientific">Pandoraea iniqua</name>
    <dbReference type="NCBI Taxonomy" id="2508288"/>
    <lineage>
        <taxon>Bacteria</taxon>
        <taxon>Pseudomonadati</taxon>
        <taxon>Pseudomonadota</taxon>
        <taxon>Betaproteobacteria</taxon>
        <taxon>Burkholderiales</taxon>
        <taxon>Burkholderiaceae</taxon>
        <taxon>Pandoraea</taxon>
    </lineage>
</organism>
<evidence type="ECO:0000313" key="3">
    <source>
        <dbReference type="Proteomes" id="UP000333828"/>
    </source>
</evidence>
<accession>A0A5E4VDP3</accession>
<dbReference type="GO" id="GO:0016740">
    <property type="term" value="F:transferase activity"/>
    <property type="evidence" value="ECO:0007669"/>
    <property type="project" value="UniProtKB-KW"/>
</dbReference>
<keyword evidence="2" id="KW-0436">Ligase</keyword>
<dbReference type="InterPro" id="IPR023631">
    <property type="entry name" value="Amidase_dom"/>
</dbReference>
<feature type="domain" description="Amidase" evidence="1">
    <location>
        <begin position="22"/>
        <end position="426"/>
    </location>
</feature>
<dbReference type="PANTHER" id="PTHR11895">
    <property type="entry name" value="TRANSAMIDASE"/>
    <property type="match status" value="1"/>
</dbReference>
<keyword evidence="3" id="KW-1185">Reference proteome</keyword>
<dbReference type="EMBL" id="CABPSI010000003">
    <property type="protein sequence ID" value="VVE10332.1"/>
    <property type="molecule type" value="Genomic_DNA"/>
</dbReference>
<sequence length="441" mass="45968">MSGTNTRARFSALVDSALDAATRHGAAFTQIYREAAIAQAAAMDARCASGGTEWPPTLAGLPVTIKDNMDVAGEPTAAGSPAVMATASPAATDADAVRRLRAAGAIIVGKTAMSELALSSVGLIEGTQRLPNPLDPDRVPGGSSCGAAVSVAVGAACAALGTDTGGSVQLPAALCGLVGFKPTASQISREGVLPLSQYLDSVGVMAKSVRRCRMVYEAVAQNASMCPPNAQPRPVKGLRFAVPKNYVLADLDPAVAAAFDKTLSVLSAHGAILQDVELPALDRIPDVYEGGGFSMAEIYAWLRSRGSLRPSLISPRAFSRIEQGGVLSAADMIDRLSLRGALVDSADRATRDWDALLMPTCPILPPLISAVANDEGYRRYNMLLMRNSRVANVLDRCAITLPADRRDRLPVGVTLMGPRGYDEALLTIAEAVEGMLPGRGM</sequence>
<dbReference type="InterPro" id="IPR036928">
    <property type="entry name" value="AS_sf"/>
</dbReference>
<dbReference type="GO" id="GO:0050567">
    <property type="term" value="F:glutaminyl-tRNA synthase (glutamine-hydrolyzing) activity"/>
    <property type="evidence" value="ECO:0007669"/>
    <property type="project" value="UniProtKB-EC"/>
</dbReference>
<dbReference type="Proteomes" id="UP000333828">
    <property type="component" value="Unassembled WGS sequence"/>
</dbReference>
<gene>
    <name evidence="2" type="primary">gatA_1</name>
    <name evidence="2" type="ORF">PIN31115_02583</name>
</gene>
<dbReference type="Pfam" id="PF01425">
    <property type="entry name" value="Amidase"/>
    <property type="match status" value="1"/>
</dbReference>
<dbReference type="AlphaFoldDB" id="A0A5E4VDP3"/>
<dbReference type="SUPFAM" id="SSF75304">
    <property type="entry name" value="Amidase signature (AS) enzymes"/>
    <property type="match status" value="1"/>
</dbReference>
<proteinExistence type="predicted"/>
<dbReference type="Gene3D" id="3.90.1300.10">
    <property type="entry name" value="Amidase signature (AS) domain"/>
    <property type="match status" value="1"/>
</dbReference>
<dbReference type="EC" id="6.3.5.7" evidence="2"/>
<protein>
    <submittedName>
        <fullName evidence="2">Glutamyl-tRNA(Gln) amidotransferase subunit A</fullName>
        <ecNumber evidence="2">6.3.5.7</ecNumber>
    </submittedName>
</protein>
<dbReference type="InterPro" id="IPR000120">
    <property type="entry name" value="Amidase"/>
</dbReference>
<keyword evidence="2" id="KW-0808">Transferase</keyword>
<reference evidence="2 3" key="1">
    <citation type="submission" date="2019-08" db="EMBL/GenBank/DDBJ databases">
        <authorList>
            <person name="Peeters C."/>
        </authorList>
    </citation>
    <scope>NUCLEOTIDE SEQUENCE [LARGE SCALE GENOMIC DNA]</scope>
    <source>
        <strain evidence="2 3">LMG 31115</strain>
    </source>
</reference>
<evidence type="ECO:0000259" key="1">
    <source>
        <dbReference type="Pfam" id="PF01425"/>
    </source>
</evidence>
<dbReference type="PANTHER" id="PTHR11895:SF176">
    <property type="entry name" value="AMIDASE AMID-RELATED"/>
    <property type="match status" value="1"/>
</dbReference>
<name>A0A5E4VDP3_9BURK</name>
<dbReference type="RefSeq" id="WP_150684405.1">
    <property type="nucleotide sequence ID" value="NZ_CABPSI010000003.1"/>
</dbReference>